<dbReference type="Pfam" id="PF00651">
    <property type="entry name" value="BTB"/>
    <property type="match status" value="1"/>
</dbReference>
<dbReference type="InterPro" id="IPR000210">
    <property type="entry name" value="BTB/POZ_dom"/>
</dbReference>
<dbReference type="PROSITE" id="PS50012">
    <property type="entry name" value="RCC1_3"/>
    <property type="match status" value="1"/>
</dbReference>
<evidence type="ECO:0000313" key="4">
    <source>
        <dbReference type="EMBL" id="KAJ5074767.1"/>
    </source>
</evidence>
<dbReference type="SMART" id="SM00181">
    <property type="entry name" value="EGF"/>
    <property type="match status" value="3"/>
</dbReference>
<dbReference type="SUPFAM" id="SSF50985">
    <property type="entry name" value="RCC1/BLIP-II"/>
    <property type="match status" value="1"/>
</dbReference>
<feature type="transmembrane region" description="Helical" evidence="2">
    <location>
        <begin position="2291"/>
        <end position="2310"/>
    </location>
</feature>
<feature type="transmembrane region" description="Helical" evidence="2">
    <location>
        <begin position="2207"/>
        <end position="2228"/>
    </location>
</feature>
<dbReference type="PROSITE" id="PS50097">
    <property type="entry name" value="BTB"/>
    <property type="match status" value="2"/>
</dbReference>
<proteinExistence type="predicted"/>
<evidence type="ECO:0000256" key="1">
    <source>
        <dbReference type="PROSITE-ProRule" id="PRU00235"/>
    </source>
</evidence>
<protein>
    <submittedName>
        <fullName evidence="4">Insulin-like growth factor binding proteinn-terminal</fullName>
    </submittedName>
</protein>
<feature type="domain" description="BTB" evidence="3">
    <location>
        <begin position="385"/>
        <end position="454"/>
    </location>
</feature>
<dbReference type="PANTHER" id="PTHR45982:SF1">
    <property type="entry name" value="REGULATOR OF CHROMOSOME CONDENSATION"/>
    <property type="match status" value="1"/>
</dbReference>
<dbReference type="InterPro" id="IPR009091">
    <property type="entry name" value="RCC1/BLIP-II"/>
</dbReference>
<dbReference type="InterPro" id="IPR000408">
    <property type="entry name" value="Reg_chr_condens"/>
</dbReference>
<dbReference type="Pfam" id="PF07699">
    <property type="entry name" value="Ephrin_rec_like"/>
    <property type="match status" value="2"/>
</dbReference>
<dbReference type="GO" id="GO:0005085">
    <property type="term" value="F:guanyl-nucleotide exchange factor activity"/>
    <property type="evidence" value="ECO:0007669"/>
    <property type="project" value="TreeGrafter"/>
</dbReference>
<dbReference type="SMART" id="SM01411">
    <property type="entry name" value="Ephrin_rec_like"/>
    <property type="match status" value="4"/>
</dbReference>
<keyword evidence="2" id="KW-1133">Transmembrane helix</keyword>
<keyword evidence="2" id="KW-0812">Transmembrane</keyword>
<dbReference type="Proteomes" id="UP001149090">
    <property type="component" value="Unassembled WGS sequence"/>
</dbReference>
<dbReference type="InterPro" id="IPR000742">
    <property type="entry name" value="EGF"/>
</dbReference>
<accession>A0A9Q0LL00</accession>
<organism evidence="4 5">
    <name type="scientific">Anaeramoeba ignava</name>
    <name type="common">Anaerobic marine amoeba</name>
    <dbReference type="NCBI Taxonomy" id="1746090"/>
    <lineage>
        <taxon>Eukaryota</taxon>
        <taxon>Metamonada</taxon>
        <taxon>Anaeramoebidae</taxon>
        <taxon>Anaeramoeba</taxon>
    </lineage>
</organism>
<feature type="transmembrane region" description="Helical" evidence="2">
    <location>
        <begin position="2348"/>
        <end position="2369"/>
    </location>
</feature>
<evidence type="ECO:0000259" key="3">
    <source>
        <dbReference type="PROSITE" id="PS50097"/>
    </source>
</evidence>
<evidence type="ECO:0000313" key="5">
    <source>
        <dbReference type="Proteomes" id="UP001149090"/>
    </source>
</evidence>
<dbReference type="SUPFAM" id="SSF54695">
    <property type="entry name" value="POZ domain"/>
    <property type="match status" value="1"/>
</dbReference>
<dbReference type="Gene3D" id="2.130.10.30">
    <property type="entry name" value="Regulator of chromosome condensation 1/beta-lactamase-inhibitor protein II"/>
    <property type="match status" value="1"/>
</dbReference>
<reference evidence="4" key="1">
    <citation type="submission" date="2022-10" db="EMBL/GenBank/DDBJ databases">
        <title>Novel sulphate-reducing endosymbionts in the free-living metamonad Anaeramoeba.</title>
        <authorList>
            <person name="Jerlstrom-Hultqvist J."/>
            <person name="Cepicka I."/>
            <person name="Gallot-Lavallee L."/>
            <person name="Salas-Leiva D."/>
            <person name="Curtis B.A."/>
            <person name="Zahonova K."/>
            <person name="Pipaliya S."/>
            <person name="Dacks J."/>
            <person name="Roger A.J."/>
        </authorList>
    </citation>
    <scope>NUCLEOTIDE SEQUENCE</scope>
    <source>
        <strain evidence="4">BMAN</strain>
    </source>
</reference>
<feature type="transmembrane region" description="Helical" evidence="2">
    <location>
        <begin position="2123"/>
        <end position="2141"/>
    </location>
</feature>
<keyword evidence="5" id="KW-1185">Reference proteome</keyword>
<dbReference type="PANTHER" id="PTHR45982">
    <property type="entry name" value="REGULATOR OF CHROMOSOME CONDENSATION"/>
    <property type="match status" value="1"/>
</dbReference>
<feature type="repeat" description="RCC1" evidence="1">
    <location>
        <begin position="196"/>
        <end position="251"/>
    </location>
</feature>
<dbReference type="InterPro" id="IPR009030">
    <property type="entry name" value="Growth_fac_rcpt_cys_sf"/>
</dbReference>
<dbReference type="Gene3D" id="2.10.50.10">
    <property type="entry name" value="Tumor Necrosis Factor Receptor, subunit A, domain 2"/>
    <property type="match status" value="3"/>
</dbReference>
<feature type="domain" description="BTB" evidence="3">
    <location>
        <begin position="483"/>
        <end position="550"/>
    </location>
</feature>
<dbReference type="GO" id="GO:0005737">
    <property type="term" value="C:cytoplasm"/>
    <property type="evidence" value="ECO:0007669"/>
    <property type="project" value="TreeGrafter"/>
</dbReference>
<gene>
    <name evidence="4" type="ORF">M0811_08122</name>
</gene>
<keyword evidence="2" id="KW-0472">Membrane</keyword>
<dbReference type="Gene3D" id="3.30.710.10">
    <property type="entry name" value="Potassium Channel Kv1.1, Chain A"/>
    <property type="match status" value="2"/>
</dbReference>
<dbReference type="OrthoDB" id="430340at2759"/>
<dbReference type="CDD" id="cd00185">
    <property type="entry name" value="TNFRSF"/>
    <property type="match status" value="2"/>
</dbReference>
<comment type="caution">
    <text evidence="4">The sequence shown here is derived from an EMBL/GenBank/DDBJ whole genome shotgun (WGS) entry which is preliminary data.</text>
</comment>
<dbReference type="Pfam" id="PF00415">
    <property type="entry name" value="RCC1"/>
    <property type="match status" value="1"/>
</dbReference>
<feature type="transmembrane region" description="Helical" evidence="2">
    <location>
        <begin position="2148"/>
        <end position="2165"/>
    </location>
</feature>
<dbReference type="InterPro" id="IPR051553">
    <property type="entry name" value="Ran_GTPase-activating"/>
</dbReference>
<dbReference type="InterPro" id="IPR011641">
    <property type="entry name" value="Tyr-kin_ephrin_A/B_rcpt-like"/>
</dbReference>
<name>A0A9Q0LL00_ANAIG</name>
<evidence type="ECO:0000256" key="2">
    <source>
        <dbReference type="SAM" id="Phobius"/>
    </source>
</evidence>
<dbReference type="InterPro" id="IPR011333">
    <property type="entry name" value="SKP1/BTB/POZ_sf"/>
</dbReference>
<dbReference type="SUPFAM" id="SSF57184">
    <property type="entry name" value="Growth factor receptor domain"/>
    <property type="match status" value="2"/>
</dbReference>
<sequence length="2396" mass="270539">MNEIIFFGQNSNPKLFKNESNIITKPIQFKFENENENKKQIKQIASGYSGTIFLFKNGKAIEYSNNSNQNPSKIQIENIQKVTVGFQNEVILTIEGNVFAKGIYINPKNPNQFINISSLIEDKNDRIIQDIVSGWNSIYLLTSNQNAYGIGSNDYGQVGFDSKTTQTQKPILMMKNVSKIFSGNSSNHVFLLNSNQELFGCGNNEYGQLGLGESRKEETKIPKLTKIQNIPKGKINDIQCGYAHSIMLIENQDEKRKFYSCGRYYFNGLGKNEDTYEFTEIKSSLFENDDNILDFSVGCFQNLILTSKRKIIGFGGNFSGELGTGDTIKQPIPIQIEFPKLRFNENISNYHFCSAYYNSFLYYSSLSFSNLEEDLIKLYQRKEFCDISFKTENGEIIEAHKLILKYRLNQNQNQNQNQNENQIEKLQEIISKKSIKESNQIFEMIYSNKIINPILYSEIKEIINSNEKIEEIMKRIYLNEKEKDFIIERKEKQYKFPKLILIMRSELYRGMFLSVTEDKSNKVTDYSELSNKSFQILEYWIYSNQIKEDIQITQEIIDEIQIFLGFFQTAYSEDHTFCPQNFDWDLINSNSVNYFRTCCAGIYNYNFTSANLNEIQNATFYATDPEAGDFECSITPILHLDFESGFNITNSQKIIFNATGFSFRINDMKTTVNKSEVYFYGSISFIHPVSSIKGGLENPCPAFDIFNSSYVYFEDVDFVQIGNCNASLEPLILMEDSQIQIDSIIHDSDEFLSMTNPTVTGLTSKINFSEGNPTTMNIRIVNPRELASEDQNVVEIQSQEDIDGVYLMGDAIRFSGSSLIWIASVSISKGTIEFDQNIMIGFANVVGRVRLYGNGNAQFTNLYCGYASELISNISVEIYTLDGTEAASILFQKYAEIHNILDTVFLDITIENADVSIAQVESSDLIEKLELQGSSSFECSDILYIPTVEVIGFGPTFKNGFYSISNISIRSELCLSNVSMPISNLVEGSFDFLRLDNLSAVGFQLRNNITIENVISENGIILSDNWIFINNIFSETLIYLTGYFELTSLVNASIIQFEDSMVTIQSGCQITASTNNLTFWASSSIFDLQMDEVEIWNFESENSSFSGNGTNSIHILDSMISDYDEFHEIELTLEISNLSSLENSWLSFYKSNLIFHQPVTISNYLELYNTSVTGALITLPRYQHIWFEDCINSVQIDSLNISGSLDLINSSLSFSIQASSQFEILEISDASFELTNPQDLYEVEMLYLLNGSISNLNIIPEEFYLREYSNLKNSTIVLSSAYDLYLESSLTQIFGDQLSSISILSGEIIGDFSFQLNSINFSFYGSEFELFSGYDLILSNNSYLYLGDDSTYISLDYLSVTDSILQTEAGIDVEDLEIFNSEFWVDELRIFSSFQFQEYQIKNIEIYFDNYVEMIFDFPTTISNSTIRNYGQMEFSSEIVLENISLVNGGLLKMFSNFSIYGTFSLSNYDTIHFGSSPPIDTNEKKGKKEEGVRGDILLFAADGYIYNQNYMYLDVNLKLNGSLIQEYAATIEFKEGSGIETNHLHFHNGVMQGSNLETIKVNNGFLWENGQISSIKLEYPSGVITNGVFNIYDSQIICNDTTLIDSIVYMGDSQITTFSTFQITSSSSIQKQYGINSIINYGYFISLCGDIEVDMINHGYLHIETENVYLKALQNYGSIYLKGYVSITDEAINYGDMEFHTPPPTSNNSGSLTTNLEIHPFSNGLKSIESSSFQNFGNLQIVEHTTFTGNFSTSSNSTITVEISNEYQTPLSLNGGYIYLSGLIDVSFVIAQFQPELEQAFTIIYFGSVTGKDYSTLEYYDSTEKFEVNFETNQIQYVFMGCQTGSYSADLYSECQPCGYGRYSSSRGSFFCNYCPLGYYTNQTGSSDCSPCSQGTFSSKTGAINCQLCVPGTFTANNGSQWCSECPDGYYTDYEGATECTKCGTGHQTKNPSSCDPCPSGTYNNKEASLCVLCSSGTYSGVGAISCTACGKDYYQDQLGQPSCKNCPANTITFSQGSTLISECVCREGMYGEPGGNCKECPEGGICDVAGITEPQVKAGYWADDNLNFYHCDPFEACPGGAKGTCNSNLGYEGVMCSECSKGFYRISGRCEKCPANAKTRLIIAFFLIMIFAIILLIIVRSQARSYFGSLSIAFSFFQILATLPKMNINWPPRLQDFMNSLTSFNFNVDLVAPECSISASFTGKWFAVMLIPFVVFAMFAFLFLIVRLHAIIVKKCGSKFANKFPRFCSRPTRKTTNKYLLPFSWIRFQISKLFTHGNSSAKKLYSTFINGYVAFAFLVYLVLCQWVFDLFSCTKQADGIYTLNAAPSYRCYNDPWWKNGSWRCSFWIAFYVIGIQLLLSLCFFITVKNIMMKCFIQDSVCYAQDLEENVFLGN</sequence>
<dbReference type="EMBL" id="JAPDFW010000069">
    <property type="protein sequence ID" value="KAJ5074767.1"/>
    <property type="molecule type" value="Genomic_DNA"/>
</dbReference>